<evidence type="ECO:0000256" key="2">
    <source>
        <dbReference type="RuleBase" id="RU003968"/>
    </source>
</evidence>
<dbReference type="InterPro" id="IPR000172">
    <property type="entry name" value="GMC_OxRdtase_N"/>
</dbReference>
<feature type="chain" id="PRO_5045154710" evidence="3">
    <location>
        <begin position="17"/>
        <end position="604"/>
    </location>
</feature>
<evidence type="ECO:0000313" key="7">
    <source>
        <dbReference type="Proteomes" id="UP001307889"/>
    </source>
</evidence>
<keyword evidence="2" id="KW-0285">Flavoprotein</keyword>
<sequence>MAQQTWVATLLGLLAGRYLLWDQARDLNYIKTTTKPETMYDFIIIGGGSAGSVLANRLSEVSQWKILLLEQGGDETAATDVPLEAQLLQFGPQTLNYRTEPLETACLGLTDRRCPFPRGKCLGGSSSINYMVYIRGNRLDYENWESQGNPGWGYADALKYFKKSENLQIPHLMNSEFHGTKGLLTVCETRSYTPLRDPVIEGAKELGYGIHDLNGKNQTGFMIMQATTRNGKRLSAGRAYLEPANSRKNLHVVIRSFVKRILIDSESKKAIGVEIEMGGKTRQVRARKEVILSAGSVGSPQILMLSGVGPEEHLRELNIPVIKDLQVGSNLQDHIGLGGLMFTVNKGNALNPNQVIPHALAYTFNSNGYFTIPGGVEVVAFLKTKYAEPQLDWPDIELHIGPLGITIDNGDFAYKSFGLSKELYKRLYKRAEGREALTISPSLIRPKTRGSIRLRNTNPTEPPIINPNYFDHPDDIKVLVEGIKIAVSLCQTKPLKALGCALYDATFPNCSSIQYQSDAYWGCMVRHFTQTIYHPVGTCKMGPAADPSAVVDARLKVHGIDKLRVVDASIMPTIISGNTNAPTIMIAEKAADMIKEDWQRKNRK</sequence>
<keyword evidence="7" id="KW-1185">Reference proteome</keyword>
<dbReference type="PROSITE" id="PS00623">
    <property type="entry name" value="GMC_OXRED_1"/>
    <property type="match status" value="1"/>
</dbReference>
<organism evidence="6 7">
    <name type="scientific">Nesidiocoris tenuis</name>
    <dbReference type="NCBI Taxonomy" id="355587"/>
    <lineage>
        <taxon>Eukaryota</taxon>
        <taxon>Metazoa</taxon>
        <taxon>Ecdysozoa</taxon>
        <taxon>Arthropoda</taxon>
        <taxon>Hexapoda</taxon>
        <taxon>Insecta</taxon>
        <taxon>Pterygota</taxon>
        <taxon>Neoptera</taxon>
        <taxon>Paraneoptera</taxon>
        <taxon>Hemiptera</taxon>
        <taxon>Heteroptera</taxon>
        <taxon>Panheteroptera</taxon>
        <taxon>Cimicomorpha</taxon>
        <taxon>Miridae</taxon>
        <taxon>Dicyphina</taxon>
        <taxon>Nesidiocoris</taxon>
    </lineage>
</organism>
<feature type="signal peptide" evidence="3">
    <location>
        <begin position="1"/>
        <end position="16"/>
    </location>
</feature>
<keyword evidence="3" id="KW-0732">Signal</keyword>
<dbReference type="InterPro" id="IPR007867">
    <property type="entry name" value="GMC_OxRtase_C"/>
</dbReference>
<feature type="domain" description="Glucose-methanol-choline oxidoreductase N-terminal" evidence="4">
    <location>
        <begin position="119"/>
        <end position="142"/>
    </location>
</feature>
<dbReference type="InterPro" id="IPR036188">
    <property type="entry name" value="FAD/NAD-bd_sf"/>
</dbReference>
<feature type="domain" description="Glucose-methanol-choline oxidoreductase N-terminal" evidence="5">
    <location>
        <begin position="295"/>
        <end position="309"/>
    </location>
</feature>
<dbReference type="PROSITE" id="PS00624">
    <property type="entry name" value="GMC_OXRED_2"/>
    <property type="match status" value="1"/>
</dbReference>
<dbReference type="SUPFAM" id="SSF54373">
    <property type="entry name" value="FAD-linked reductases, C-terminal domain"/>
    <property type="match status" value="1"/>
</dbReference>
<comment type="similarity">
    <text evidence="1 2">Belongs to the GMC oxidoreductase family.</text>
</comment>
<dbReference type="PIRSF" id="PIRSF000137">
    <property type="entry name" value="Alcohol_oxidase"/>
    <property type="match status" value="1"/>
</dbReference>
<dbReference type="PANTHER" id="PTHR11552:SF227">
    <property type="entry name" value="GLUCOSE DEHYDROGENASE [FAD, QUINONE]-LIKE PROTEIN"/>
    <property type="match status" value="1"/>
</dbReference>
<evidence type="ECO:0000256" key="1">
    <source>
        <dbReference type="ARBA" id="ARBA00010790"/>
    </source>
</evidence>
<dbReference type="PANTHER" id="PTHR11552">
    <property type="entry name" value="GLUCOSE-METHANOL-CHOLINE GMC OXIDOREDUCTASE"/>
    <property type="match status" value="1"/>
</dbReference>
<reference evidence="6 7" key="1">
    <citation type="submission" date="2023-09" db="EMBL/GenBank/DDBJ databases">
        <title>Nesidiocoris tenuis whole genome shotgun sequence.</title>
        <authorList>
            <person name="Shibata T."/>
            <person name="Shimoda M."/>
            <person name="Kobayashi T."/>
            <person name="Uehara T."/>
        </authorList>
    </citation>
    <scope>NUCLEOTIDE SEQUENCE [LARGE SCALE GENOMIC DNA]</scope>
    <source>
        <strain evidence="6 7">Japan</strain>
    </source>
</reference>
<gene>
    <name evidence="6" type="ORF">NTJ_05760</name>
</gene>
<keyword evidence="2" id="KW-0274">FAD</keyword>
<dbReference type="Gene3D" id="3.50.50.60">
    <property type="entry name" value="FAD/NAD(P)-binding domain"/>
    <property type="match status" value="1"/>
</dbReference>
<dbReference type="SUPFAM" id="SSF51905">
    <property type="entry name" value="FAD/NAD(P)-binding domain"/>
    <property type="match status" value="1"/>
</dbReference>
<dbReference type="InterPro" id="IPR012132">
    <property type="entry name" value="GMC_OxRdtase"/>
</dbReference>
<evidence type="ECO:0000313" key="6">
    <source>
        <dbReference type="EMBL" id="BES92951.1"/>
    </source>
</evidence>
<dbReference type="Proteomes" id="UP001307889">
    <property type="component" value="Chromosome 4"/>
</dbReference>
<evidence type="ECO:0000259" key="5">
    <source>
        <dbReference type="PROSITE" id="PS00624"/>
    </source>
</evidence>
<dbReference type="Pfam" id="PF05199">
    <property type="entry name" value="GMC_oxred_C"/>
    <property type="match status" value="1"/>
</dbReference>
<name>A0ABN7AL37_9HEMI</name>
<dbReference type="EMBL" id="AP028912">
    <property type="protein sequence ID" value="BES92951.1"/>
    <property type="molecule type" value="Genomic_DNA"/>
</dbReference>
<accession>A0ABN7AL37</accession>
<proteinExistence type="inferred from homology"/>
<dbReference type="Pfam" id="PF00732">
    <property type="entry name" value="GMC_oxred_N"/>
    <property type="match status" value="1"/>
</dbReference>
<evidence type="ECO:0000256" key="3">
    <source>
        <dbReference type="SAM" id="SignalP"/>
    </source>
</evidence>
<evidence type="ECO:0000259" key="4">
    <source>
        <dbReference type="PROSITE" id="PS00623"/>
    </source>
</evidence>
<protein>
    <submittedName>
        <fullName evidence="6">GMC oxidoreductase</fullName>
    </submittedName>
</protein>
<dbReference type="Gene3D" id="3.30.560.10">
    <property type="entry name" value="Glucose Oxidase, domain 3"/>
    <property type="match status" value="1"/>
</dbReference>